<dbReference type="PRINTS" id="PR01715">
    <property type="entry name" value="FERRIBNDNGPP"/>
</dbReference>
<keyword evidence="5 6" id="KW-0732">Signal</keyword>
<evidence type="ECO:0000256" key="3">
    <source>
        <dbReference type="ARBA" id="ARBA00022448"/>
    </source>
</evidence>
<keyword evidence="9" id="KW-1185">Reference proteome</keyword>
<name>A0A3A1Y343_9GAMM</name>
<evidence type="ECO:0000259" key="7">
    <source>
        <dbReference type="PROSITE" id="PS50983"/>
    </source>
</evidence>
<dbReference type="InterPro" id="IPR051313">
    <property type="entry name" value="Bact_iron-sidero_bind"/>
</dbReference>
<dbReference type="Pfam" id="PF01497">
    <property type="entry name" value="Peripla_BP_2"/>
    <property type="match status" value="1"/>
</dbReference>
<keyword evidence="4" id="KW-0410">Iron transport</keyword>
<comment type="subcellular location">
    <subcellularLocation>
        <location evidence="1">Cell envelope</location>
    </subcellularLocation>
</comment>
<keyword evidence="3" id="KW-0813">Transport</keyword>
<feature type="signal peptide" evidence="6">
    <location>
        <begin position="1"/>
        <end position="19"/>
    </location>
</feature>
<proteinExistence type="inferred from homology"/>
<reference evidence="8 9" key="1">
    <citation type="submission" date="2017-08" db="EMBL/GenBank/DDBJ databases">
        <title>Reclassification of Bisgaard taxon 37 and 44.</title>
        <authorList>
            <person name="Christensen H."/>
        </authorList>
    </citation>
    <scope>NUCLEOTIDE SEQUENCE [LARGE SCALE GENOMIC DNA]</scope>
    <source>
        <strain evidence="8 9">B96_4</strain>
    </source>
</reference>
<evidence type="ECO:0000313" key="9">
    <source>
        <dbReference type="Proteomes" id="UP000266258"/>
    </source>
</evidence>
<dbReference type="AlphaFoldDB" id="A0A3A1Y343"/>
<comment type="caution">
    <text evidence="8">The sequence shown here is derived from an EMBL/GenBank/DDBJ whole genome shotgun (WGS) entry which is preliminary data.</text>
</comment>
<sequence length="283" mass="31396">MQKIFLIILTLLFCQFSQAQRIATVDWTVAETLLALGINPVGVGDVNSYNVWVKEPKINANLTADLGTRLQPNLEVIAKLDVDLFINSPMYASITPKLEEFAPVQLVNFTAENDIWAQVLSSTHEIAKLAQVENTANNYIATSQRELADLKEKLALDKGKKIAVVQFADSKNFRLYAKNSIVGAVLDHLGLENVYNQPGNLWGFINLTIDKLADFPSDTQLVVVKPYPADVPAKLALNSLWNYLPLKENVIILPETWTFGGLPSAMRFARLLVEGLNGESGKW</sequence>
<evidence type="ECO:0000256" key="6">
    <source>
        <dbReference type="SAM" id="SignalP"/>
    </source>
</evidence>
<dbReference type="PANTHER" id="PTHR30532:SF1">
    <property type="entry name" value="IRON(3+)-HYDROXAMATE-BINDING PROTEIN FHUD"/>
    <property type="match status" value="1"/>
</dbReference>
<dbReference type="PANTHER" id="PTHR30532">
    <property type="entry name" value="IRON III DICITRATE-BINDING PERIPLASMIC PROTEIN"/>
    <property type="match status" value="1"/>
</dbReference>
<evidence type="ECO:0000256" key="4">
    <source>
        <dbReference type="ARBA" id="ARBA00022496"/>
    </source>
</evidence>
<dbReference type="EMBL" id="NRJH01000058">
    <property type="protein sequence ID" value="RIY31628.1"/>
    <property type="molecule type" value="Genomic_DNA"/>
</dbReference>
<dbReference type="Proteomes" id="UP000266258">
    <property type="component" value="Unassembled WGS sequence"/>
</dbReference>
<gene>
    <name evidence="8" type="ORF">CJP74_06800</name>
</gene>
<dbReference type="RefSeq" id="WP_119497594.1">
    <property type="nucleotide sequence ID" value="NZ_NRJH01000058.1"/>
</dbReference>
<evidence type="ECO:0000313" key="8">
    <source>
        <dbReference type="EMBL" id="RIY31628.1"/>
    </source>
</evidence>
<feature type="chain" id="PRO_5017265845" description="Fe/B12 periplasmic-binding domain-containing protein" evidence="6">
    <location>
        <begin position="20"/>
        <end position="283"/>
    </location>
</feature>
<dbReference type="SUPFAM" id="SSF53807">
    <property type="entry name" value="Helical backbone' metal receptor"/>
    <property type="match status" value="1"/>
</dbReference>
<dbReference type="Gene3D" id="3.40.50.1980">
    <property type="entry name" value="Nitrogenase molybdenum iron protein domain"/>
    <property type="match status" value="2"/>
</dbReference>
<organism evidence="8 9">
    <name type="scientific">Psittacicella melopsittaci</name>
    <dbReference type="NCBI Taxonomy" id="2028576"/>
    <lineage>
        <taxon>Bacteria</taxon>
        <taxon>Pseudomonadati</taxon>
        <taxon>Pseudomonadota</taxon>
        <taxon>Gammaproteobacteria</taxon>
        <taxon>Pasteurellales</taxon>
        <taxon>Psittacicellaceae</taxon>
        <taxon>Psittacicella</taxon>
    </lineage>
</organism>
<protein>
    <recommendedName>
        <fullName evidence="7">Fe/B12 periplasmic-binding domain-containing protein</fullName>
    </recommendedName>
</protein>
<evidence type="ECO:0000256" key="1">
    <source>
        <dbReference type="ARBA" id="ARBA00004196"/>
    </source>
</evidence>
<dbReference type="PROSITE" id="PS50983">
    <property type="entry name" value="FE_B12_PBP"/>
    <property type="match status" value="1"/>
</dbReference>
<evidence type="ECO:0000256" key="2">
    <source>
        <dbReference type="ARBA" id="ARBA00008814"/>
    </source>
</evidence>
<keyword evidence="4" id="KW-0406">Ion transport</keyword>
<feature type="domain" description="Fe/B12 periplasmic-binding" evidence="7">
    <location>
        <begin position="21"/>
        <end position="280"/>
    </location>
</feature>
<keyword evidence="4" id="KW-0408">Iron</keyword>
<accession>A0A3A1Y343</accession>
<dbReference type="GO" id="GO:1901678">
    <property type="term" value="P:iron coordination entity transport"/>
    <property type="evidence" value="ECO:0007669"/>
    <property type="project" value="UniProtKB-ARBA"/>
</dbReference>
<dbReference type="CDD" id="cd01146">
    <property type="entry name" value="FhuD"/>
    <property type="match status" value="1"/>
</dbReference>
<dbReference type="OrthoDB" id="6160519at2"/>
<comment type="similarity">
    <text evidence="2">Belongs to the bacterial solute-binding protein 8 family.</text>
</comment>
<dbReference type="InterPro" id="IPR002491">
    <property type="entry name" value="ABC_transptr_periplasmic_BD"/>
</dbReference>
<dbReference type="GO" id="GO:0030288">
    <property type="term" value="C:outer membrane-bounded periplasmic space"/>
    <property type="evidence" value="ECO:0007669"/>
    <property type="project" value="TreeGrafter"/>
</dbReference>
<evidence type="ECO:0000256" key="5">
    <source>
        <dbReference type="ARBA" id="ARBA00022729"/>
    </source>
</evidence>